<dbReference type="PANTHER" id="PTHR23523">
    <property type="match status" value="1"/>
</dbReference>
<sequence>MISPVVVFLLGLNLRPAVTSLGVTLPDIAVPGWAAALLVALPLWACGIGALLTRSRGGVRAALAVLAFALSIRVLGGLAVMVAGTALACLAIARIGTVLPVLARGSRRLSACYTVALGCGSTAGALVTPWVVSRSSWQLGLSGWTLLPVMALLFWRHDTPTIGQVRPLSLRHNGTAWALTVYFGLVSTVTFLVMGWLPEILRAAGLSAGAAGACLGLAMVMGLPMMWFVPLWAHRWMLVVVTVPSVVSVVGLLVAPAVLPWLWSALLGIGIGGLALALTCIPMRAGADRSVTAALSAMVQGGGYLIAGVGALACGLVHGLTHDWRASLAMILIVLCGQVGAGLLAVRPVVVRPRASPGPQPDHPRHQPHLVDVPDVRLHEPR</sequence>
<dbReference type="SUPFAM" id="SSF103473">
    <property type="entry name" value="MFS general substrate transporter"/>
    <property type="match status" value="1"/>
</dbReference>
<gene>
    <name evidence="3" type="ORF">EV192_11477</name>
</gene>
<feature type="compositionally biased region" description="Basic and acidic residues" evidence="1">
    <location>
        <begin position="372"/>
        <end position="382"/>
    </location>
</feature>
<dbReference type="EMBL" id="SLWS01000014">
    <property type="protein sequence ID" value="TCO49707.1"/>
    <property type="molecule type" value="Genomic_DNA"/>
</dbReference>
<feature type="transmembrane region" description="Helical" evidence="2">
    <location>
        <begin position="137"/>
        <end position="155"/>
    </location>
</feature>
<reference evidence="3 4" key="1">
    <citation type="submission" date="2019-03" db="EMBL/GenBank/DDBJ databases">
        <title>Genomic Encyclopedia of Type Strains, Phase IV (KMG-IV): sequencing the most valuable type-strain genomes for metagenomic binning, comparative biology and taxonomic classification.</title>
        <authorList>
            <person name="Goeker M."/>
        </authorList>
    </citation>
    <scope>NUCLEOTIDE SEQUENCE [LARGE SCALE GENOMIC DNA]</scope>
    <source>
        <strain evidence="3 4">DSM 45934</strain>
    </source>
</reference>
<feature type="region of interest" description="Disordered" evidence="1">
    <location>
        <begin position="354"/>
        <end position="382"/>
    </location>
</feature>
<feature type="transmembrane region" description="Helical" evidence="2">
    <location>
        <begin position="110"/>
        <end position="131"/>
    </location>
</feature>
<feature type="transmembrane region" description="Helical" evidence="2">
    <location>
        <begin position="82"/>
        <end position="103"/>
    </location>
</feature>
<protein>
    <submittedName>
        <fullName evidence="3">CP family cyanate transporter-like MFS transporter</fullName>
    </submittedName>
</protein>
<feature type="transmembrane region" description="Helical" evidence="2">
    <location>
        <begin position="30"/>
        <end position="52"/>
    </location>
</feature>
<dbReference type="Gene3D" id="1.20.1250.20">
    <property type="entry name" value="MFS general substrate transporter like domains"/>
    <property type="match status" value="1"/>
</dbReference>
<evidence type="ECO:0000313" key="4">
    <source>
        <dbReference type="Proteomes" id="UP000295680"/>
    </source>
</evidence>
<organism evidence="3 4">
    <name type="scientific">Actinocrispum wychmicini</name>
    <dbReference type="NCBI Taxonomy" id="1213861"/>
    <lineage>
        <taxon>Bacteria</taxon>
        <taxon>Bacillati</taxon>
        <taxon>Actinomycetota</taxon>
        <taxon>Actinomycetes</taxon>
        <taxon>Pseudonocardiales</taxon>
        <taxon>Pseudonocardiaceae</taxon>
        <taxon>Actinocrispum</taxon>
    </lineage>
</organism>
<feature type="transmembrane region" description="Helical" evidence="2">
    <location>
        <begin position="261"/>
        <end position="281"/>
    </location>
</feature>
<dbReference type="AlphaFoldDB" id="A0A4R2IWR7"/>
<evidence type="ECO:0000256" key="1">
    <source>
        <dbReference type="SAM" id="MobiDB-lite"/>
    </source>
</evidence>
<feature type="transmembrane region" description="Helical" evidence="2">
    <location>
        <begin position="236"/>
        <end position="255"/>
    </location>
</feature>
<accession>A0A4R2IWR7</accession>
<keyword evidence="4" id="KW-1185">Reference proteome</keyword>
<dbReference type="InterPro" id="IPR052524">
    <property type="entry name" value="MFS_Cyanate_Porter"/>
</dbReference>
<feature type="transmembrane region" description="Helical" evidence="2">
    <location>
        <begin position="302"/>
        <end position="320"/>
    </location>
</feature>
<keyword evidence="2" id="KW-1133">Transmembrane helix</keyword>
<dbReference type="Proteomes" id="UP000295680">
    <property type="component" value="Unassembled WGS sequence"/>
</dbReference>
<feature type="transmembrane region" description="Helical" evidence="2">
    <location>
        <begin position="59"/>
        <end position="76"/>
    </location>
</feature>
<dbReference type="InterPro" id="IPR036259">
    <property type="entry name" value="MFS_trans_sf"/>
</dbReference>
<feature type="transmembrane region" description="Helical" evidence="2">
    <location>
        <begin position="326"/>
        <end position="346"/>
    </location>
</feature>
<keyword evidence="2" id="KW-0812">Transmembrane</keyword>
<dbReference type="PANTHER" id="PTHR23523:SF2">
    <property type="entry name" value="2-NITROIMIDAZOLE TRANSPORTER"/>
    <property type="match status" value="1"/>
</dbReference>
<comment type="caution">
    <text evidence="3">The sequence shown here is derived from an EMBL/GenBank/DDBJ whole genome shotgun (WGS) entry which is preliminary data.</text>
</comment>
<evidence type="ECO:0000313" key="3">
    <source>
        <dbReference type="EMBL" id="TCO49707.1"/>
    </source>
</evidence>
<name>A0A4R2IWR7_9PSEU</name>
<feature type="transmembrane region" description="Helical" evidence="2">
    <location>
        <begin position="176"/>
        <end position="197"/>
    </location>
</feature>
<evidence type="ECO:0000256" key="2">
    <source>
        <dbReference type="SAM" id="Phobius"/>
    </source>
</evidence>
<proteinExistence type="predicted"/>
<keyword evidence="2" id="KW-0472">Membrane</keyword>
<feature type="transmembrane region" description="Helical" evidence="2">
    <location>
        <begin position="203"/>
        <end position="229"/>
    </location>
</feature>